<dbReference type="GeneID" id="108561671"/>
<feature type="region of interest" description="Disordered" evidence="1">
    <location>
        <begin position="477"/>
        <end position="501"/>
    </location>
</feature>
<keyword evidence="2" id="KW-1185">Reference proteome</keyword>
<proteinExistence type="predicted"/>
<protein>
    <submittedName>
        <fullName evidence="3">Uncharacterized abhydrolase domain-containing protein DDB_G0269086-like isoform X1</fullName>
    </submittedName>
</protein>
<feature type="region of interest" description="Disordered" evidence="1">
    <location>
        <begin position="534"/>
        <end position="681"/>
    </location>
</feature>
<evidence type="ECO:0000256" key="1">
    <source>
        <dbReference type="SAM" id="MobiDB-lite"/>
    </source>
</evidence>
<sequence length="681" mass="78861">MVYETDFYTTRRPYRTTPSLSTYTISSEPSRQVRLLPGLGKVHVVHTYDRIVPYVGHKRLTVVPSSPVVVRLRPSTLYREFDRIENKLRPITYNSYTNDYLNSNSHVRIVYVRNPISSSYPTIYRPSTLYTTRYYPSYASYNYYPSYLSYYYPAYYPSAPTSRFYSTYSFYPSYRWTDLSLYPSWRYNHFLRMFDDETRLIRAQTASLLQRVHNPVPRRPRAFPLPYVSRYEEVPARLSNDNYIHRMLISSPSSKSEYTTYHSDPVRKYFGLGRLACVTLVGDKPQPRRRNVYMYEDPVRNDIQLLSYYITKFRDEKAALAKPIKVVLSATRPSRIFSVPKPLEDTASEEIKKVKEERAARFSKITEFEPDTKPKQDEQVRSKRAAEAEAKAKAQIEAEAQAKKEAEAAAQKAKEEKAAAEAAKKAQEEAELKAKEEAAKKEKEAKEAAARAAELEKQAEKARLDELAKQAELERIKQEEEEKARLEEEKRRADELKAEEEKQQLLRLEEIARQAEEEKEAELARQAEELAELARQEAELAEQAKKEMEEAEEIRKSEEQAELEKKQAELDELSKIAQQDAELAEEAKIAAEEAQKEAEEAEQQISEAVVDEDVPHQEEDVPVTEEETTVVEEETPIVEEEIPVVEEETPVVEEETPTVEESEEVIEESAPEVNEVQDDEE</sequence>
<organism evidence="2 3">
    <name type="scientific">Nicrophorus vespilloides</name>
    <name type="common">Boreal carrion beetle</name>
    <dbReference type="NCBI Taxonomy" id="110193"/>
    <lineage>
        <taxon>Eukaryota</taxon>
        <taxon>Metazoa</taxon>
        <taxon>Ecdysozoa</taxon>
        <taxon>Arthropoda</taxon>
        <taxon>Hexapoda</taxon>
        <taxon>Insecta</taxon>
        <taxon>Pterygota</taxon>
        <taxon>Neoptera</taxon>
        <taxon>Endopterygota</taxon>
        <taxon>Coleoptera</taxon>
        <taxon>Polyphaga</taxon>
        <taxon>Staphyliniformia</taxon>
        <taxon>Silphidae</taxon>
        <taxon>Nicrophorinae</taxon>
        <taxon>Nicrophorus</taxon>
    </lineage>
</organism>
<reference evidence="3" key="1">
    <citation type="submission" date="2025-08" db="UniProtKB">
        <authorList>
            <consortium name="RefSeq"/>
        </authorList>
    </citation>
    <scope>IDENTIFICATION</scope>
    <source>
        <tissue evidence="3">Whole Larva</tissue>
    </source>
</reference>
<name>A0ABM1MKV2_NICVS</name>
<dbReference type="PANTHER" id="PTHR12825:SF0">
    <property type="entry name" value="VESICLE TRANSPORT PROTEIN SEC20"/>
    <property type="match status" value="1"/>
</dbReference>
<evidence type="ECO:0000313" key="3">
    <source>
        <dbReference type="RefSeq" id="XP_017775202.1"/>
    </source>
</evidence>
<gene>
    <name evidence="3" type="primary">LOC108561671</name>
</gene>
<accession>A0ABM1MKV2</accession>
<dbReference type="PANTHER" id="PTHR12825">
    <property type="entry name" value="BNIP1-RELATED"/>
    <property type="match status" value="1"/>
</dbReference>
<feature type="compositionally biased region" description="Acidic residues" evidence="1">
    <location>
        <begin position="620"/>
        <end position="681"/>
    </location>
</feature>
<evidence type="ECO:0000313" key="2">
    <source>
        <dbReference type="Proteomes" id="UP000695000"/>
    </source>
</evidence>
<feature type="compositionally biased region" description="Basic and acidic residues" evidence="1">
    <location>
        <begin position="534"/>
        <end position="574"/>
    </location>
</feature>
<dbReference type="RefSeq" id="XP_017775202.1">
    <property type="nucleotide sequence ID" value="XM_017919713.1"/>
</dbReference>
<dbReference type="InterPro" id="IPR005606">
    <property type="entry name" value="Sec20"/>
</dbReference>
<feature type="region of interest" description="Disordered" evidence="1">
    <location>
        <begin position="369"/>
        <end position="453"/>
    </location>
</feature>
<dbReference type="Proteomes" id="UP000695000">
    <property type="component" value="Unplaced"/>
</dbReference>
<feature type="compositionally biased region" description="Basic and acidic residues" evidence="1">
    <location>
        <begin position="585"/>
        <end position="598"/>
    </location>
</feature>